<dbReference type="PANTHER" id="PTHR35807">
    <property type="entry name" value="TRANSCRIPTIONAL REGULATOR REDD-RELATED"/>
    <property type="match status" value="1"/>
</dbReference>
<dbReference type="CDD" id="cd15831">
    <property type="entry name" value="BTAD"/>
    <property type="match status" value="1"/>
</dbReference>
<dbReference type="SUPFAM" id="SSF46894">
    <property type="entry name" value="C-terminal effector domain of the bipartite response regulators"/>
    <property type="match status" value="1"/>
</dbReference>
<dbReference type="AlphaFoldDB" id="A0A2W2GUN2"/>
<evidence type="ECO:0000256" key="1">
    <source>
        <dbReference type="ARBA" id="ARBA00005820"/>
    </source>
</evidence>
<keyword evidence="4" id="KW-0804">Transcription</keyword>
<proteinExistence type="inferred from homology"/>
<evidence type="ECO:0000313" key="8">
    <source>
        <dbReference type="Proteomes" id="UP000248544"/>
    </source>
</evidence>
<dbReference type="Proteomes" id="UP000248544">
    <property type="component" value="Unassembled WGS sequence"/>
</dbReference>
<dbReference type="Pfam" id="PF00486">
    <property type="entry name" value="Trans_reg_C"/>
    <property type="match status" value="1"/>
</dbReference>
<dbReference type="SMART" id="SM00862">
    <property type="entry name" value="Trans_reg_C"/>
    <property type="match status" value="1"/>
</dbReference>
<dbReference type="EMBL" id="POUA01000025">
    <property type="protein sequence ID" value="PZG53346.1"/>
    <property type="molecule type" value="Genomic_DNA"/>
</dbReference>
<dbReference type="InterPro" id="IPR001867">
    <property type="entry name" value="OmpR/PhoB-type_DNA-bd"/>
</dbReference>
<dbReference type="RefSeq" id="WP_111165978.1">
    <property type="nucleotide sequence ID" value="NZ_POUA01000025.1"/>
</dbReference>
<accession>A0A2W2GUN2</accession>
<evidence type="ECO:0000259" key="6">
    <source>
        <dbReference type="PROSITE" id="PS51755"/>
    </source>
</evidence>
<dbReference type="GO" id="GO:0000160">
    <property type="term" value="P:phosphorelay signal transduction system"/>
    <property type="evidence" value="ECO:0007669"/>
    <property type="project" value="InterPro"/>
</dbReference>
<name>A0A2W2GUN2_9ACTN</name>
<reference evidence="7 8" key="1">
    <citation type="submission" date="2018-01" db="EMBL/GenBank/DDBJ databases">
        <title>Draft genome sequence of Sphaerisporangium sp. 7K107.</title>
        <authorList>
            <person name="Sahin N."/>
            <person name="Saygin H."/>
            <person name="Ay H."/>
        </authorList>
    </citation>
    <scope>NUCLEOTIDE SEQUENCE [LARGE SCALE GENOMIC DNA]</scope>
    <source>
        <strain evidence="7 8">7K107</strain>
    </source>
</reference>
<keyword evidence="3 5" id="KW-0238">DNA-binding</keyword>
<dbReference type="GO" id="GO:0003677">
    <property type="term" value="F:DNA binding"/>
    <property type="evidence" value="ECO:0007669"/>
    <property type="project" value="UniProtKB-UniRule"/>
</dbReference>
<comment type="caution">
    <text evidence="7">The sequence shown here is derived from an EMBL/GenBank/DDBJ whole genome shotgun (WGS) entry which is preliminary data.</text>
</comment>
<dbReference type="InterPro" id="IPR005158">
    <property type="entry name" value="BTAD"/>
</dbReference>
<dbReference type="Gene3D" id="1.25.40.10">
    <property type="entry name" value="Tetratricopeptide repeat domain"/>
    <property type="match status" value="1"/>
</dbReference>
<keyword evidence="2" id="KW-0805">Transcription regulation</keyword>
<evidence type="ECO:0000256" key="4">
    <source>
        <dbReference type="ARBA" id="ARBA00023163"/>
    </source>
</evidence>
<dbReference type="GO" id="GO:0006355">
    <property type="term" value="P:regulation of DNA-templated transcription"/>
    <property type="evidence" value="ECO:0007669"/>
    <property type="project" value="InterPro"/>
</dbReference>
<comment type="similarity">
    <text evidence="1">Belongs to the AfsR/DnrI/RedD regulatory family.</text>
</comment>
<dbReference type="InterPro" id="IPR051677">
    <property type="entry name" value="AfsR-DnrI-RedD_regulator"/>
</dbReference>
<evidence type="ECO:0000256" key="5">
    <source>
        <dbReference type="PROSITE-ProRule" id="PRU01091"/>
    </source>
</evidence>
<dbReference type="Pfam" id="PF03704">
    <property type="entry name" value="BTAD"/>
    <property type="match status" value="1"/>
</dbReference>
<organism evidence="7 8">
    <name type="scientific">Spongiactinospora gelatinilytica</name>
    <dbReference type="NCBI Taxonomy" id="2666298"/>
    <lineage>
        <taxon>Bacteria</taxon>
        <taxon>Bacillati</taxon>
        <taxon>Actinomycetota</taxon>
        <taxon>Actinomycetes</taxon>
        <taxon>Streptosporangiales</taxon>
        <taxon>Streptosporangiaceae</taxon>
        <taxon>Spongiactinospora</taxon>
    </lineage>
</organism>
<dbReference type="InterPro" id="IPR011990">
    <property type="entry name" value="TPR-like_helical_dom_sf"/>
</dbReference>
<keyword evidence="8" id="KW-1185">Reference proteome</keyword>
<sequence>MGTSRFTVLGPMEVMHGGRACTPSAPKVRQVLALLLVSANRLVLVDSIIQELWGNNPPKSALTTTQTYIYHLRSLIERERLSGTGRELLVTKPFGYTLLVDQDQLDQGRFDRLVTQAAGLLRQGRYEAASADLREALALWQGPPLANVTQGPLLRSHVVHLADRRTHAMELRIEADLHLGRHRDLIGELRSLIAENPLHEWLHAQLVNVLSQAGRRAEALAAFQNLREILARELGLDPSPAVQRLHREVLLGDRTLAISA</sequence>
<protein>
    <recommendedName>
        <fullName evidence="6">OmpR/PhoB-type domain-containing protein</fullName>
    </recommendedName>
</protein>
<dbReference type="InterPro" id="IPR036388">
    <property type="entry name" value="WH-like_DNA-bd_sf"/>
</dbReference>
<gene>
    <name evidence="7" type="ORF">C1I98_05485</name>
</gene>
<evidence type="ECO:0000313" key="7">
    <source>
        <dbReference type="EMBL" id="PZG53346.1"/>
    </source>
</evidence>
<dbReference type="Gene3D" id="1.10.10.10">
    <property type="entry name" value="Winged helix-like DNA-binding domain superfamily/Winged helix DNA-binding domain"/>
    <property type="match status" value="1"/>
</dbReference>
<dbReference type="InterPro" id="IPR016032">
    <property type="entry name" value="Sig_transdc_resp-reg_C-effctor"/>
</dbReference>
<feature type="domain" description="OmpR/PhoB-type" evidence="6">
    <location>
        <begin position="1"/>
        <end position="100"/>
    </location>
</feature>
<evidence type="ECO:0000256" key="2">
    <source>
        <dbReference type="ARBA" id="ARBA00023015"/>
    </source>
</evidence>
<dbReference type="PANTHER" id="PTHR35807:SF1">
    <property type="entry name" value="TRANSCRIPTIONAL REGULATOR REDD"/>
    <property type="match status" value="1"/>
</dbReference>
<feature type="DNA-binding region" description="OmpR/PhoB-type" evidence="5">
    <location>
        <begin position="1"/>
        <end position="100"/>
    </location>
</feature>
<dbReference type="SMART" id="SM01043">
    <property type="entry name" value="BTAD"/>
    <property type="match status" value="1"/>
</dbReference>
<dbReference type="PROSITE" id="PS51755">
    <property type="entry name" value="OMPR_PHOB"/>
    <property type="match status" value="1"/>
</dbReference>
<dbReference type="SUPFAM" id="SSF48452">
    <property type="entry name" value="TPR-like"/>
    <property type="match status" value="1"/>
</dbReference>
<evidence type="ECO:0000256" key="3">
    <source>
        <dbReference type="ARBA" id="ARBA00023125"/>
    </source>
</evidence>